<gene>
    <name evidence="1" type="ORF">DSOL_3783</name>
</gene>
<dbReference type="STRING" id="1888891.DSOL_3783"/>
<evidence type="ECO:0000313" key="2">
    <source>
        <dbReference type="Proteomes" id="UP000186102"/>
    </source>
</evidence>
<proteinExistence type="predicted"/>
<sequence>MKEVEVLCRGELLGKLENSNDRNLLNAVIKKIYVNGGF</sequence>
<comment type="caution">
    <text evidence="1">The sequence shown here is derived from an EMBL/GenBank/DDBJ whole genome shotgun (WGS) entry which is preliminary data.</text>
</comment>
<dbReference type="EMBL" id="MLBF01000037">
    <property type="protein sequence ID" value="OLN28972.1"/>
    <property type="molecule type" value="Genomic_DNA"/>
</dbReference>
<organism evidence="1 2">
    <name type="scientific">Desulfosporosinus metallidurans</name>
    <dbReference type="NCBI Taxonomy" id="1888891"/>
    <lineage>
        <taxon>Bacteria</taxon>
        <taxon>Bacillati</taxon>
        <taxon>Bacillota</taxon>
        <taxon>Clostridia</taxon>
        <taxon>Eubacteriales</taxon>
        <taxon>Desulfitobacteriaceae</taxon>
        <taxon>Desulfosporosinus</taxon>
    </lineage>
</organism>
<protein>
    <submittedName>
        <fullName evidence="1">Uncharacterized protein</fullName>
    </submittedName>
</protein>
<evidence type="ECO:0000313" key="1">
    <source>
        <dbReference type="EMBL" id="OLN28972.1"/>
    </source>
</evidence>
<reference evidence="1 2" key="1">
    <citation type="submission" date="2016-09" db="EMBL/GenBank/DDBJ databases">
        <title>Complete genome of Desulfosporosinus sp. OL.</title>
        <authorList>
            <person name="Mardanov A."/>
            <person name="Beletsky A."/>
            <person name="Panova A."/>
            <person name="Karnachuk O."/>
            <person name="Ravin N."/>
        </authorList>
    </citation>
    <scope>NUCLEOTIDE SEQUENCE [LARGE SCALE GENOMIC DNA]</scope>
    <source>
        <strain evidence="1 2">OL</strain>
    </source>
</reference>
<dbReference type="AlphaFoldDB" id="A0A1Q8QNU7"/>
<dbReference type="Proteomes" id="UP000186102">
    <property type="component" value="Unassembled WGS sequence"/>
</dbReference>
<keyword evidence="2" id="KW-1185">Reference proteome</keyword>
<accession>A0A1Q8QNU7</accession>
<name>A0A1Q8QNU7_9FIRM</name>